<dbReference type="EMBL" id="GG698914">
    <property type="protein sequence ID" value="EEU38704.1"/>
    <property type="molecule type" value="Genomic_DNA"/>
</dbReference>
<dbReference type="Proteomes" id="UP000005206">
    <property type="component" value="Chromosome 7"/>
</dbReference>
<dbReference type="STRING" id="660122.C7ZB00"/>
<evidence type="ECO:0000313" key="3">
    <source>
        <dbReference type="Proteomes" id="UP000005206"/>
    </source>
</evidence>
<dbReference type="KEGG" id="nhe:NECHADRAFT_83115"/>
<name>C7ZB00_FUSV7</name>
<sequence>MAALLRSQDGFDLETAIREWQSRQNERQHGGPAPEPDEKSAVARLTAALDTLFRETVVILSDKGKFPRDIFISLDRSRSCFSLWSHGHGVASGSLDDSFQRSGKLRHATIKTLSHLSTTLIDGLLPVARVSNSKTEGLCDQVNNILEEIKFSHVADDSSSDSTSEYSTADVHELAEDLKTDVDCLIELDQIIRDPAADPEPEMTEADVSLSLWAPHQVSANKIEHRFPEADTKLISSLGMVNYQRYLRCRIERDHNQVHAEHPEQAVEVTTGSKFHDSGLGSSLNPASSYAETIMNYGDGNRSIRIPPLPEEAKRGEPFPKYMEPSAEATTNIDRRHLYIDLQPYVCLDTSCQRSDSTFSNRANWLQHLALDHGMEPKWEQIECPLCGDEAGPGKTAITTHLGRHLEEISLSALPAAPDSETNSETSGLDVEHNDQEHQDSEDKLQDLQAVPVESERELQEQQPTLSHQTVDASIYSILGRPTEREGKAASPLRIQGYEPQMPNNDRGLVPSEASVDSWKTWEDLVHAATKEAAGDDAPIFSDYPASSSVRPTSGDAVLVQYPKHGRDPDVQIHNGKEAAFYRRMGKMQPSQEEAKKEVGKARAEAEEASRERLEAERKAERKAEEGARKHIEAIIARNKAEMKAAKERAERAAEEGFKAEENFKADMELIRQRLKIQEGIMRQQEEVDRAASVERGQRLDDWQKRRWRRICPSCGSEDQDRRKGPICSNCSYLVGDGDGFETDVPEQHRPPPELSFLEPSIGIDSHTVALKKKLNPIRLSTAANRPLSDPYPPVLPPIQLGNTKGIRTTVRSLSEDPDLVEGFRDHDRDWSLITDEAEQRRRANRMVQRGLRSQLRKRIEDLEKRAAAADGRDSSQSGTSTEGPLNDIPNSPTQRKFGSAHDQDRDSDGDRDTRHHTPSPPRANQDSLNALVWNRTILGTSEYPIDVDRLPSPTDSESEAIGQILSQDARFDSVRNDGDDLEDES</sequence>
<dbReference type="GeneID" id="9670733"/>
<evidence type="ECO:0000256" key="1">
    <source>
        <dbReference type="SAM" id="MobiDB-lite"/>
    </source>
</evidence>
<dbReference type="RefSeq" id="XP_003044417.1">
    <property type="nucleotide sequence ID" value="XM_003044371.1"/>
</dbReference>
<dbReference type="PANTHER" id="PTHR35391">
    <property type="entry name" value="C2H2-TYPE DOMAIN-CONTAINING PROTEIN-RELATED"/>
    <property type="match status" value="1"/>
</dbReference>
<evidence type="ECO:0000313" key="2">
    <source>
        <dbReference type="EMBL" id="EEU38704.1"/>
    </source>
</evidence>
<protein>
    <recommendedName>
        <fullName evidence="4">C2H2-type domain-containing protein</fullName>
    </recommendedName>
</protein>
<feature type="compositionally biased region" description="Basic and acidic residues" evidence="1">
    <location>
        <begin position="430"/>
        <end position="444"/>
    </location>
</feature>
<dbReference type="OrthoDB" id="5103443at2759"/>
<dbReference type="AlphaFoldDB" id="C7ZB00"/>
<feature type="compositionally biased region" description="Basic and acidic residues" evidence="1">
    <location>
        <begin position="593"/>
        <end position="625"/>
    </location>
</feature>
<dbReference type="PANTHER" id="PTHR35391:SF7">
    <property type="entry name" value="C2H2-TYPE DOMAIN-CONTAINING PROTEIN"/>
    <property type="match status" value="1"/>
</dbReference>
<feature type="compositionally biased region" description="Basic and acidic residues" evidence="1">
    <location>
        <begin position="970"/>
        <end position="979"/>
    </location>
</feature>
<feature type="region of interest" description="Disordered" evidence="1">
    <location>
        <begin position="587"/>
        <end position="625"/>
    </location>
</feature>
<feature type="compositionally biased region" description="Basic and acidic residues" evidence="1">
    <location>
        <begin position="900"/>
        <end position="916"/>
    </location>
</feature>
<dbReference type="eggNOG" id="ENOG502SQ11">
    <property type="taxonomic scope" value="Eukaryota"/>
</dbReference>
<feature type="compositionally biased region" description="Basic and acidic residues" evidence="1">
    <location>
        <begin position="864"/>
        <end position="874"/>
    </location>
</feature>
<feature type="region of interest" description="Disordered" evidence="1">
    <location>
        <begin position="864"/>
        <end position="929"/>
    </location>
</feature>
<feature type="region of interest" description="Disordered" evidence="1">
    <location>
        <begin position="944"/>
        <end position="986"/>
    </location>
</feature>
<dbReference type="HOGENOM" id="CLU_302487_0_0_1"/>
<dbReference type="VEuPathDB" id="FungiDB:NECHADRAFT_83115"/>
<reference evidence="2 3" key="1">
    <citation type="journal article" date="2009" name="PLoS Genet.">
        <title>The genome of Nectria haematococca: contribution of supernumerary chromosomes to gene expansion.</title>
        <authorList>
            <person name="Coleman J.J."/>
            <person name="Rounsley S.D."/>
            <person name="Rodriguez-Carres M."/>
            <person name="Kuo A."/>
            <person name="Wasmann C.C."/>
            <person name="Grimwood J."/>
            <person name="Schmutz J."/>
            <person name="Taga M."/>
            <person name="White G.J."/>
            <person name="Zhou S."/>
            <person name="Schwartz D.C."/>
            <person name="Freitag M."/>
            <person name="Ma L.J."/>
            <person name="Danchin E.G."/>
            <person name="Henrissat B."/>
            <person name="Coutinho P.M."/>
            <person name="Nelson D.R."/>
            <person name="Straney D."/>
            <person name="Napoli C.A."/>
            <person name="Barker B.M."/>
            <person name="Gribskov M."/>
            <person name="Rep M."/>
            <person name="Kroken S."/>
            <person name="Molnar I."/>
            <person name="Rensing C."/>
            <person name="Kennell J.C."/>
            <person name="Zamora J."/>
            <person name="Farman M.L."/>
            <person name="Selker E.U."/>
            <person name="Salamov A."/>
            <person name="Shapiro H."/>
            <person name="Pangilinan J."/>
            <person name="Lindquist E."/>
            <person name="Lamers C."/>
            <person name="Grigoriev I.V."/>
            <person name="Geiser D.M."/>
            <person name="Covert S.F."/>
            <person name="Temporini E."/>
            <person name="Vanetten H.D."/>
        </authorList>
    </citation>
    <scope>NUCLEOTIDE SEQUENCE [LARGE SCALE GENOMIC DNA]</scope>
    <source>
        <strain evidence="3">ATCC MYA-4622 / CBS 123669 / FGSC 9596 / NRRL 45880 / 77-13-4</strain>
    </source>
</reference>
<evidence type="ECO:0008006" key="4">
    <source>
        <dbReference type="Google" id="ProtNLM"/>
    </source>
</evidence>
<dbReference type="InParanoid" id="C7ZB00"/>
<feature type="region of interest" description="Disordered" evidence="1">
    <location>
        <begin position="415"/>
        <end position="444"/>
    </location>
</feature>
<organism evidence="2 3">
    <name type="scientific">Fusarium vanettenii (strain ATCC MYA-4622 / CBS 123669 / FGSC 9596 / NRRL 45880 / 77-13-4)</name>
    <name type="common">Fusarium solani subsp. pisi</name>
    <dbReference type="NCBI Taxonomy" id="660122"/>
    <lineage>
        <taxon>Eukaryota</taxon>
        <taxon>Fungi</taxon>
        <taxon>Dikarya</taxon>
        <taxon>Ascomycota</taxon>
        <taxon>Pezizomycotina</taxon>
        <taxon>Sordariomycetes</taxon>
        <taxon>Hypocreomycetidae</taxon>
        <taxon>Hypocreales</taxon>
        <taxon>Nectriaceae</taxon>
        <taxon>Fusarium</taxon>
        <taxon>Fusarium solani species complex</taxon>
        <taxon>Fusarium vanettenii</taxon>
    </lineage>
</organism>
<accession>C7ZB00</accession>
<gene>
    <name evidence="2" type="ORF">NECHADRAFT_83115</name>
</gene>
<keyword evidence="3" id="KW-1185">Reference proteome</keyword>
<feature type="compositionally biased region" description="Polar residues" evidence="1">
    <location>
        <begin position="875"/>
        <end position="897"/>
    </location>
</feature>
<proteinExistence type="predicted"/>
<dbReference type="OMA" id="NSADEWK"/>